<evidence type="ECO:0000313" key="1">
    <source>
        <dbReference type="EMBL" id="HBU51348.1"/>
    </source>
</evidence>
<dbReference type="Proteomes" id="UP000264779">
    <property type="component" value="Unassembled WGS sequence"/>
</dbReference>
<organism evidence="1 2">
    <name type="scientific">Alteromonas australica</name>
    <dbReference type="NCBI Taxonomy" id="589873"/>
    <lineage>
        <taxon>Bacteria</taxon>
        <taxon>Pseudomonadati</taxon>
        <taxon>Pseudomonadota</taxon>
        <taxon>Gammaproteobacteria</taxon>
        <taxon>Alteromonadales</taxon>
        <taxon>Alteromonadaceae</taxon>
        <taxon>Alteromonas/Salinimonas group</taxon>
        <taxon>Alteromonas</taxon>
    </lineage>
</organism>
<accession>A0A358DYQ2</accession>
<comment type="caution">
    <text evidence="1">The sequence shown here is derived from an EMBL/GenBank/DDBJ whole genome shotgun (WGS) entry which is preliminary data.</text>
</comment>
<name>A0A358DYQ2_9ALTE</name>
<evidence type="ECO:0000313" key="2">
    <source>
        <dbReference type="Proteomes" id="UP000264779"/>
    </source>
</evidence>
<dbReference type="EMBL" id="DONK01000128">
    <property type="protein sequence ID" value="HBU51348.1"/>
    <property type="molecule type" value="Genomic_DNA"/>
</dbReference>
<reference evidence="1 2" key="1">
    <citation type="journal article" date="2018" name="Nat. Biotechnol.">
        <title>A standardized bacterial taxonomy based on genome phylogeny substantially revises the tree of life.</title>
        <authorList>
            <person name="Parks D.H."/>
            <person name="Chuvochina M."/>
            <person name="Waite D.W."/>
            <person name="Rinke C."/>
            <person name="Skarshewski A."/>
            <person name="Chaumeil P.A."/>
            <person name="Hugenholtz P."/>
        </authorList>
    </citation>
    <scope>NUCLEOTIDE SEQUENCE [LARGE SCALE GENOMIC DNA]</scope>
    <source>
        <strain evidence="1">UBA11621</strain>
    </source>
</reference>
<sequence length="124" mass="13698">MLNPCACADMILDEAKLLCWMLANELNDVLTSGVIPGEVITQLSTMLQHVTQLMIGRGHCAKWVAEQLASALERIEEHGVRLELGDAIARFVALTNEPVRTPQLTLIRDASVTVEEKAYLNERA</sequence>
<proteinExistence type="predicted"/>
<dbReference type="AlphaFoldDB" id="A0A358DYQ2"/>
<protein>
    <submittedName>
        <fullName evidence="1">Uncharacterized protein</fullName>
    </submittedName>
</protein>
<gene>
    <name evidence="1" type="ORF">DEB45_08800</name>
</gene>